<evidence type="ECO:0000313" key="2">
    <source>
        <dbReference type="Proteomes" id="UP000001662"/>
    </source>
</evidence>
<dbReference type="PaxDb" id="610130-Closa_0714"/>
<organism evidence="1 2">
    <name type="scientific">Lacrimispora saccharolytica (strain ATCC 35040 / DSM 2544 / NRCC 2533 / WM1)</name>
    <name type="common">Clostridium saccharolyticum</name>
    <dbReference type="NCBI Taxonomy" id="610130"/>
    <lineage>
        <taxon>Bacteria</taxon>
        <taxon>Bacillati</taxon>
        <taxon>Bacillota</taxon>
        <taxon>Clostridia</taxon>
        <taxon>Lachnospirales</taxon>
        <taxon>Lachnospiraceae</taxon>
        <taxon>Lacrimispora</taxon>
    </lineage>
</organism>
<dbReference type="AlphaFoldDB" id="D9R5D4"/>
<dbReference type="RefSeq" id="WP_013271435.1">
    <property type="nucleotide sequence ID" value="NC_014376.1"/>
</dbReference>
<dbReference type="HOGENOM" id="CLU_2648230_0_0_9"/>
<dbReference type="KEGG" id="csh:Closa_0714"/>
<sequence length="76" mass="9095">MQAPEGLTPELTEAWGNAWSYDGRPPGKYIGSIKRGNITFYYYKNGQDYYYENDYDIEMRHKKKLKNRYEKKEGTK</sequence>
<keyword evidence="2" id="KW-1185">Reference proteome</keyword>
<protein>
    <submittedName>
        <fullName evidence="1">Uncharacterized protein</fullName>
    </submittedName>
</protein>
<accession>D9R5D4</accession>
<proteinExistence type="predicted"/>
<name>D9R5D4_LACSW</name>
<dbReference type="OrthoDB" id="2087356at2"/>
<gene>
    <name evidence="1" type="ordered locus">Closa_0714</name>
</gene>
<dbReference type="EMBL" id="CP002109">
    <property type="protein sequence ID" value="ADL03340.1"/>
    <property type="molecule type" value="Genomic_DNA"/>
</dbReference>
<evidence type="ECO:0000313" key="1">
    <source>
        <dbReference type="EMBL" id="ADL03340.1"/>
    </source>
</evidence>
<dbReference type="STRING" id="610130.Closa_0714"/>
<reference evidence="1" key="1">
    <citation type="submission" date="2010-07" db="EMBL/GenBank/DDBJ databases">
        <title>Complete sequence of Clostridium saccharolyticum WM1.</title>
        <authorList>
            <consortium name="US DOE Joint Genome Institute"/>
            <person name="Lucas S."/>
            <person name="Copeland A."/>
            <person name="Lapidus A."/>
            <person name="Cheng J.-F."/>
            <person name="Bruce D."/>
            <person name="Goodwin L."/>
            <person name="Pitluck S."/>
            <person name="Chertkov O."/>
            <person name="Detter J.C."/>
            <person name="Han C."/>
            <person name="Tapia R."/>
            <person name="Land M."/>
            <person name="Hauser L."/>
            <person name="Chang Y.-J."/>
            <person name="Jeffries C."/>
            <person name="Kyrpides N."/>
            <person name="Ivanova N."/>
            <person name="Mikhailova N."/>
            <person name="Mouttaki H."/>
            <person name="Lin L."/>
            <person name="Zhou J."/>
            <person name="Hemme C.L."/>
            <person name="Woyke T."/>
        </authorList>
    </citation>
    <scope>NUCLEOTIDE SEQUENCE [LARGE SCALE GENOMIC DNA]</scope>
    <source>
        <strain evidence="1">WM1</strain>
    </source>
</reference>
<dbReference type="Proteomes" id="UP000001662">
    <property type="component" value="Chromosome"/>
</dbReference>